<feature type="compositionally biased region" description="Basic residues" evidence="1">
    <location>
        <begin position="1"/>
        <end position="10"/>
    </location>
</feature>
<gene>
    <name evidence="2" type="ORF">GQ55_3G387400</name>
</gene>
<name>A0A2T7EGH2_9POAL</name>
<evidence type="ECO:0000256" key="1">
    <source>
        <dbReference type="SAM" id="MobiDB-lite"/>
    </source>
</evidence>
<keyword evidence="3" id="KW-1185">Reference proteome</keyword>
<dbReference type="EMBL" id="CM009751">
    <property type="protein sequence ID" value="PUZ66921.1"/>
    <property type="molecule type" value="Genomic_DNA"/>
</dbReference>
<protein>
    <submittedName>
        <fullName evidence="2">Uncharacterized protein</fullName>
    </submittedName>
</protein>
<dbReference type="AlphaFoldDB" id="A0A2T7EGH2"/>
<evidence type="ECO:0000313" key="3">
    <source>
        <dbReference type="Proteomes" id="UP000244336"/>
    </source>
</evidence>
<sequence>MRELTKRRKRTAETPGSTPDSLRVSSWEKQQQNLEGKNRIPDPLLFT</sequence>
<dbReference type="Proteomes" id="UP000244336">
    <property type="component" value="Chromosome 3"/>
</dbReference>
<proteinExistence type="predicted"/>
<reference evidence="2 3" key="1">
    <citation type="submission" date="2018-04" db="EMBL/GenBank/DDBJ databases">
        <title>WGS assembly of Panicum hallii var. hallii HAL2.</title>
        <authorList>
            <person name="Lovell J."/>
            <person name="Jenkins J."/>
            <person name="Lowry D."/>
            <person name="Mamidi S."/>
            <person name="Sreedasyam A."/>
            <person name="Weng X."/>
            <person name="Barry K."/>
            <person name="Bonette J."/>
            <person name="Campitelli B."/>
            <person name="Daum C."/>
            <person name="Gordon S."/>
            <person name="Gould B."/>
            <person name="Lipzen A."/>
            <person name="MacQueen A."/>
            <person name="Palacio-Mejia J."/>
            <person name="Plott C."/>
            <person name="Shakirov E."/>
            <person name="Shu S."/>
            <person name="Yoshinaga Y."/>
            <person name="Zane M."/>
            <person name="Rokhsar D."/>
            <person name="Grimwood J."/>
            <person name="Schmutz J."/>
            <person name="Juenger T."/>
        </authorList>
    </citation>
    <scope>NUCLEOTIDE SEQUENCE [LARGE SCALE GENOMIC DNA]</scope>
    <source>
        <strain evidence="3">cv. HAL2</strain>
    </source>
</reference>
<feature type="region of interest" description="Disordered" evidence="1">
    <location>
        <begin position="1"/>
        <end position="47"/>
    </location>
</feature>
<organism evidence="2 3">
    <name type="scientific">Panicum hallii var. hallii</name>
    <dbReference type="NCBI Taxonomy" id="1504633"/>
    <lineage>
        <taxon>Eukaryota</taxon>
        <taxon>Viridiplantae</taxon>
        <taxon>Streptophyta</taxon>
        <taxon>Embryophyta</taxon>
        <taxon>Tracheophyta</taxon>
        <taxon>Spermatophyta</taxon>
        <taxon>Magnoliopsida</taxon>
        <taxon>Liliopsida</taxon>
        <taxon>Poales</taxon>
        <taxon>Poaceae</taxon>
        <taxon>PACMAD clade</taxon>
        <taxon>Panicoideae</taxon>
        <taxon>Panicodae</taxon>
        <taxon>Paniceae</taxon>
        <taxon>Panicinae</taxon>
        <taxon>Panicum</taxon>
        <taxon>Panicum sect. Panicum</taxon>
    </lineage>
</organism>
<dbReference type="Gramene" id="PUZ66921">
    <property type="protein sequence ID" value="PUZ66921"/>
    <property type="gene ID" value="GQ55_3G387400"/>
</dbReference>
<feature type="compositionally biased region" description="Polar residues" evidence="1">
    <location>
        <begin position="14"/>
        <end position="35"/>
    </location>
</feature>
<accession>A0A2T7EGH2</accession>
<evidence type="ECO:0000313" key="2">
    <source>
        <dbReference type="EMBL" id="PUZ66921.1"/>
    </source>
</evidence>